<evidence type="ECO:0000259" key="2">
    <source>
        <dbReference type="Pfam" id="PF10592"/>
    </source>
</evidence>
<feature type="region of interest" description="Disordered" evidence="1">
    <location>
        <begin position="647"/>
        <end position="667"/>
    </location>
</feature>
<dbReference type="InterPro" id="IPR018891">
    <property type="entry name" value="AIPR_C"/>
</dbReference>
<organism evidence="4 5">
    <name type="scientific">Bifidobacterium pseudolongum subsp. globosum</name>
    <dbReference type="NCBI Taxonomy" id="1690"/>
    <lineage>
        <taxon>Bacteria</taxon>
        <taxon>Bacillati</taxon>
        <taxon>Actinomycetota</taxon>
        <taxon>Actinomycetes</taxon>
        <taxon>Bifidobacteriales</taxon>
        <taxon>Bifidobacteriaceae</taxon>
        <taxon>Bifidobacterium</taxon>
    </lineage>
</organism>
<dbReference type="InterPro" id="IPR055101">
    <property type="entry name" value="AIPR_N"/>
</dbReference>
<dbReference type="AlphaFoldDB" id="A0A4Q5AEL4"/>
<feature type="compositionally biased region" description="Polar residues" evidence="1">
    <location>
        <begin position="647"/>
        <end position="665"/>
    </location>
</feature>
<name>A0A4Q5AEL4_9BIFI</name>
<proteinExistence type="predicted"/>
<accession>A0A4Q5AEL4</accession>
<dbReference type="EMBL" id="RYUQ01000001">
    <property type="protein sequence ID" value="RYQ26967.1"/>
    <property type="molecule type" value="Genomic_DNA"/>
</dbReference>
<gene>
    <name evidence="4" type="ORF">PG2032B_0011</name>
</gene>
<dbReference type="Proteomes" id="UP000292535">
    <property type="component" value="Unassembled WGS sequence"/>
</dbReference>
<dbReference type="Pfam" id="PF10592">
    <property type="entry name" value="AIPR"/>
    <property type="match status" value="1"/>
</dbReference>
<evidence type="ECO:0000313" key="5">
    <source>
        <dbReference type="Proteomes" id="UP000292535"/>
    </source>
</evidence>
<feature type="domain" description="Abortive infection phage resistance protein N-terminal" evidence="3">
    <location>
        <begin position="30"/>
        <end position="197"/>
    </location>
</feature>
<sequence>MNDLSEFRRQLLDEVQQYAALEEVFDQDAFFKVTCNILRDNDVISEFEPAYFRYGEGTKSFLLTDGYDPSSYDQDESVVIIGCDDNVSLRMHEEMPTITAAEYNKYLRAMRRFIVDVWNGKLKDQVEESSDIFALTSLIREHRGHIRRFRIYFITDRKYTGRESTTEKLEQDIYALSKKDDGINLEIHLWDITRLEQAAHATSSVENLTVKLGTEGIQAVHSPDVEPNMQTYLLFLRGQQLANLYDDYGVKLMESNVRSFLSMRGKVNKGIRKTINDDPSRFVAFNNGLTATASSIETNDEGNITAINNLQIVNGGQTTASIYYTWKEDKANLDQIVVPVKLVVVREETARELIPSISRFTNSQNKVAEADFSSNSEYQIKLEQASKQVLAPANSPTGILTYWYYERVRGQYDNEKRRLTPTARRQFEKQYPSRQRIKMVDATRYLVCWEGFPQIASLGAQKCFARFAEETANDAKTIRQIDKEYYKQLVCKRIIFDSAYKQIKRMDWYLGAYQMNIAEYAVAKYSYDLTREQLECDFSEVWRLQSVSPTMLGALMRAAAQASAVINSDKRPTANPSEWAKKDECWKMLQEMPSCLHADPIYAETSKRKAAAPSRHMAATKNMAEAAARLHEKPVIAEVSEATASISTVSNRADTPPQTTHSTSTDSHRYKLMHIPHRNWYTLYNWCGKHHRSLNESETAVMWKLSQNKELTDDEIAVAWHLRERMLFQGFPKSLLEPRQ</sequence>
<evidence type="ECO:0000313" key="4">
    <source>
        <dbReference type="EMBL" id="RYQ26967.1"/>
    </source>
</evidence>
<dbReference type="Pfam" id="PF22879">
    <property type="entry name" value="AIPR_N"/>
    <property type="match status" value="1"/>
</dbReference>
<evidence type="ECO:0000259" key="3">
    <source>
        <dbReference type="Pfam" id="PF22879"/>
    </source>
</evidence>
<comment type="caution">
    <text evidence="4">The sequence shown here is derived from an EMBL/GenBank/DDBJ whole genome shotgun (WGS) entry which is preliminary data.</text>
</comment>
<evidence type="ECO:0000256" key="1">
    <source>
        <dbReference type="SAM" id="MobiDB-lite"/>
    </source>
</evidence>
<protein>
    <submittedName>
        <fullName evidence="4">AIPR protein</fullName>
    </submittedName>
</protein>
<feature type="domain" description="Abortive phage infection protein C-terminal" evidence="2">
    <location>
        <begin position="254"/>
        <end position="568"/>
    </location>
</feature>
<reference evidence="4 5" key="1">
    <citation type="submission" date="2018-12" db="EMBL/GenBank/DDBJ databases">
        <title>Unveiling genomic diversity among members of the Bifidobacterium pseudolongum species, a widely distributed gut commensal of the animal kingdom.</title>
        <authorList>
            <person name="Lugli G.A."/>
            <person name="Duranti S."/>
            <person name="Albert K."/>
            <person name="Mancabelli L."/>
            <person name="Napoli S."/>
            <person name="Viappiani A."/>
            <person name="Anzalone R."/>
            <person name="Longhi G."/>
            <person name="Milani C."/>
            <person name="Turroni F."/>
            <person name="Alessandri G."/>
            <person name="Sela D.A."/>
            <person name="Van Sinderen D."/>
            <person name="Ventura M."/>
        </authorList>
    </citation>
    <scope>NUCLEOTIDE SEQUENCE [LARGE SCALE GENOMIC DNA]</scope>
    <source>
        <strain evidence="4 5">2032B</strain>
    </source>
</reference>
<dbReference type="RefSeq" id="WP_129853072.1">
    <property type="nucleotide sequence ID" value="NZ_RYUQ01000001.1"/>
</dbReference>